<dbReference type="EMBL" id="CAICSX020000001">
    <property type="protein sequence ID" value="CAD0211289.1"/>
    <property type="molecule type" value="Genomic_DNA"/>
</dbReference>
<dbReference type="KEGG" id="aro:B0909_05135"/>
<dbReference type="RefSeq" id="WP_065115747.1">
    <property type="nucleotide sequence ID" value="NZ_CAICSX020000001.1"/>
</dbReference>
<comment type="caution">
    <text evidence="1">The sequence shown here is derived from an EMBL/GenBank/DDBJ whole genome shotgun (WGS) entry which is preliminary data.</text>
</comment>
<dbReference type="Proteomes" id="UP000528185">
    <property type="component" value="Unassembled WGS sequence"/>
</dbReference>
<evidence type="ECO:0000313" key="1">
    <source>
        <dbReference type="EMBL" id="CAD0211289.1"/>
    </source>
</evidence>
<name>A0AAN2A1R9_RHIRH</name>
<protein>
    <submittedName>
        <fullName evidence="1">Uncharacterized protein</fullName>
    </submittedName>
</protein>
<organism evidence="1 2">
    <name type="scientific">Rhizobium rhizogenes</name>
    <name type="common">Agrobacterium rhizogenes</name>
    <dbReference type="NCBI Taxonomy" id="359"/>
    <lineage>
        <taxon>Bacteria</taxon>
        <taxon>Pseudomonadati</taxon>
        <taxon>Pseudomonadota</taxon>
        <taxon>Alphaproteobacteria</taxon>
        <taxon>Hyphomicrobiales</taxon>
        <taxon>Rhizobiaceae</taxon>
        <taxon>Rhizobium/Agrobacterium group</taxon>
        <taxon>Rhizobium</taxon>
    </lineage>
</organism>
<sequence length="98" mass="11230">MIEYGVWIKLEPEDVLVYTGSKSECEQYIETETLKNTSGNTAWRLDVLPVFRVESTPKGHPTKIVAAYYNKESALLFARDYLENNETLVGPEDVKVTW</sequence>
<dbReference type="AlphaFoldDB" id="A0AAN2A1R9"/>
<evidence type="ECO:0000313" key="2">
    <source>
        <dbReference type="Proteomes" id="UP000528185"/>
    </source>
</evidence>
<accession>A0AAN2A1R9</accession>
<proteinExistence type="predicted"/>
<gene>
    <name evidence="1" type="ORF">AGRHK599_LOCUS1304</name>
</gene>
<reference evidence="1 2" key="1">
    <citation type="submission" date="2020-06" db="EMBL/GenBank/DDBJ databases">
        <authorList>
            <person name="De Coninck B."/>
            <person name="Ibrahim H."/>
        </authorList>
    </citation>
    <scope>NUCLEOTIDE SEQUENCE [LARGE SCALE GENOMIC DNA]</scope>
    <source>
        <strain evidence="1">Ag_rhizogenes_K599</strain>
    </source>
</reference>